<dbReference type="Gene3D" id="2.130.10.10">
    <property type="entry name" value="YVTN repeat-like/Quinoprotein amine dehydrogenase"/>
    <property type="match status" value="1"/>
</dbReference>
<accession>A0A0F8YRN1</accession>
<reference evidence="1" key="1">
    <citation type="journal article" date="2015" name="Nature">
        <title>Complex archaea that bridge the gap between prokaryotes and eukaryotes.</title>
        <authorList>
            <person name="Spang A."/>
            <person name="Saw J.H."/>
            <person name="Jorgensen S.L."/>
            <person name="Zaremba-Niedzwiedzka K."/>
            <person name="Martijn J."/>
            <person name="Lind A.E."/>
            <person name="van Eijk R."/>
            <person name="Schleper C."/>
            <person name="Guy L."/>
            <person name="Ettema T.J."/>
        </authorList>
    </citation>
    <scope>NUCLEOTIDE SEQUENCE</scope>
</reference>
<protein>
    <recommendedName>
        <fullName evidence="2">Photosynthesis system II assembly factor Ycf48/Hcf136-like domain-containing protein</fullName>
    </recommendedName>
</protein>
<dbReference type="AlphaFoldDB" id="A0A0F8YRN1"/>
<feature type="non-terminal residue" evidence="1">
    <location>
        <position position="1"/>
    </location>
</feature>
<evidence type="ECO:0000313" key="1">
    <source>
        <dbReference type="EMBL" id="KKK76410.1"/>
    </source>
</evidence>
<name>A0A0F8YRN1_9ZZZZ</name>
<organism evidence="1">
    <name type="scientific">marine sediment metagenome</name>
    <dbReference type="NCBI Taxonomy" id="412755"/>
    <lineage>
        <taxon>unclassified sequences</taxon>
        <taxon>metagenomes</taxon>
        <taxon>ecological metagenomes</taxon>
    </lineage>
</organism>
<sequence length="86" mass="9379">VKSWNDSDINTDGSFFIIAADAGIYISTNDGDSWRKDNPDADDYIQVSCAASNGRAVALGNTGREEGKIWTTTDYGVNWVEKTVVE</sequence>
<dbReference type="EMBL" id="LAZR01055417">
    <property type="protein sequence ID" value="KKK76410.1"/>
    <property type="molecule type" value="Genomic_DNA"/>
</dbReference>
<dbReference type="SUPFAM" id="SSF110296">
    <property type="entry name" value="Oligoxyloglucan reducing end-specific cellobiohydrolase"/>
    <property type="match status" value="1"/>
</dbReference>
<comment type="caution">
    <text evidence="1">The sequence shown here is derived from an EMBL/GenBank/DDBJ whole genome shotgun (WGS) entry which is preliminary data.</text>
</comment>
<evidence type="ECO:0008006" key="2">
    <source>
        <dbReference type="Google" id="ProtNLM"/>
    </source>
</evidence>
<proteinExistence type="predicted"/>
<gene>
    <name evidence="1" type="ORF">LCGC14_2863910</name>
</gene>
<dbReference type="InterPro" id="IPR015943">
    <property type="entry name" value="WD40/YVTN_repeat-like_dom_sf"/>
</dbReference>